<comment type="caution">
    <text evidence="1">The sequence shown here is derived from an EMBL/GenBank/DDBJ whole genome shotgun (WGS) entry which is preliminary data.</text>
</comment>
<dbReference type="RefSeq" id="WP_390260232.1">
    <property type="nucleotide sequence ID" value="NZ_JBHUGH010000005.1"/>
</dbReference>
<sequence length="188" mass="19733">MSDLAMTSGASGAIFRGIATVEELSDRGMILLRAPLADPATSTAVRAAIGLAVPDQRGLLHDGDRAVGWMSPDELLLVLPHAGVAATLAALKDGLAGSHHLVQDVSDMRAVFRISGPHAREVLAKLAPVDMGRFGPGELRRTRAAQVPAAFWMEDDGAITLVCFRSVGRYMFDLLCAAATPGSEVGVF</sequence>
<dbReference type="SUPFAM" id="SSF103025">
    <property type="entry name" value="Folate-binding domain"/>
    <property type="match status" value="1"/>
</dbReference>
<reference evidence="2" key="1">
    <citation type="journal article" date="2019" name="Int. J. Syst. Evol. Microbiol.">
        <title>The Global Catalogue of Microorganisms (GCM) 10K type strain sequencing project: providing services to taxonomists for standard genome sequencing and annotation.</title>
        <authorList>
            <consortium name="The Broad Institute Genomics Platform"/>
            <consortium name="The Broad Institute Genome Sequencing Center for Infectious Disease"/>
            <person name="Wu L."/>
            <person name="Ma J."/>
        </authorList>
    </citation>
    <scope>NUCLEOTIDE SEQUENCE [LARGE SCALE GENOMIC DNA]</scope>
    <source>
        <strain evidence="2">CGMCC 4.7242</strain>
    </source>
</reference>
<organism evidence="1 2">
    <name type="scientific">Halodurantibacterium flavum</name>
    <dbReference type="NCBI Taxonomy" id="1382802"/>
    <lineage>
        <taxon>Bacteria</taxon>
        <taxon>Pseudomonadati</taxon>
        <taxon>Pseudomonadota</taxon>
        <taxon>Alphaproteobacteria</taxon>
        <taxon>Rhodobacterales</taxon>
        <taxon>Paracoccaceae</taxon>
        <taxon>Halodurantibacterium</taxon>
    </lineage>
</organism>
<dbReference type="EMBL" id="JBHUGH010000005">
    <property type="protein sequence ID" value="MFD1911914.1"/>
    <property type="molecule type" value="Genomic_DNA"/>
</dbReference>
<accession>A0ABW4S546</accession>
<keyword evidence="2" id="KW-1185">Reference proteome</keyword>
<protein>
    <submittedName>
        <fullName evidence="1">Sarcosine oxidase subunit gamma</fullName>
    </submittedName>
</protein>
<evidence type="ECO:0000313" key="1">
    <source>
        <dbReference type="EMBL" id="MFD1911914.1"/>
    </source>
</evidence>
<proteinExistence type="predicted"/>
<dbReference type="Pfam" id="PF04268">
    <property type="entry name" value="SoxG"/>
    <property type="match status" value="1"/>
</dbReference>
<dbReference type="InterPro" id="IPR007375">
    <property type="entry name" value="SoxG"/>
</dbReference>
<dbReference type="Gene3D" id="3.30.1360.120">
    <property type="entry name" value="Probable tRNA modification gtpase trme, domain 1"/>
    <property type="match status" value="1"/>
</dbReference>
<name>A0ABW4S546_9RHOB</name>
<dbReference type="Gene3D" id="3.30.70.1520">
    <property type="entry name" value="Heterotetrameric sarcosine oxidase"/>
    <property type="match status" value="1"/>
</dbReference>
<dbReference type="InterPro" id="IPR027266">
    <property type="entry name" value="TrmE/GcvT-like"/>
</dbReference>
<evidence type="ECO:0000313" key="2">
    <source>
        <dbReference type="Proteomes" id="UP001597353"/>
    </source>
</evidence>
<dbReference type="Proteomes" id="UP001597353">
    <property type="component" value="Unassembled WGS sequence"/>
</dbReference>
<gene>
    <name evidence="1" type="ORF">ACFSGJ_06760</name>
</gene>